<evidence type="ECO:0000313" key="12">
    <source>
        <dbReference type="EMBL" id="KAK7258962.1"/>
    </source>
</evidence>
<comment type="caution">
    <text evidence="12">The sequence shown here is derived from an EMBL/GenBank/DDBJ whole genome shotgun (WGS) entry which is preliminary data.</text>
</comment>
<dbReference type="Pfam" id="PF00722">
    <property type="entry name" value="Glyco_hydro_16"/>
    <property type="match status" value="1"/>
</dbReference>
<dbReference type="GO" id="GO:0016762">
    <property type="term" value="F:xyloglucan:xyloglucosyl transferase activity"/>
    <property type="evidence" value="ECO:0007669"/>
    <property type="project" value="UniProtKB-EC"/>
</dbReference>
<keyword evidence="5 10" id="KW-0378">Hydrolase</keyword>
<evidence type="ECO:0000313" key="13">
    <source>
        <dbReference type="Proteomes" id="UP001372338"/>
    </source>
</evidence>
<keyword evidence="10" id="KW-0961">Cell wall biogenesis/degradation</keyword>
<comment type="similarity">
    <text evidence="10">Belongs to the glycosyl hydrolase 16 family.</text>
</comment>
<evidence type="ECO:0000256" key="3">
    <source>
        <dbReference type="ARBA" id="ARBA00022525"/>
    </source>
</evidence>
<dbReference type="Proteomes" id="UP001372338">
    <property type="component" value="Unassembled WGS sequence"/>
</dbReference>
<dbReference type="InterPro" id="IPR000757">
    <property type="entry name" value="Beta-glucanase-like"/>
</dbReference>
<dbReference type="InterPro" id="IPR010713">
    <property type="entry name" value="XET_C"/>
</dbReference>
<evidence type="ECO:0000256" key="2">
    <source>
        <dbReference type="ARBA" id="ARBA00022523"/>
    </source>
</evidence>
<dbReference type="InterPro" id="IPR044791">
    <property type="entry name" value="Beta-glucanase/XTH"/>
</dbReference>
<feature type="domain" description="GH16" evidence="11">
    <location>
        <begin position="1"/>
        <end position="216"/>
    </location>
</feature>
<feature type="chain" id="PRO_5042666411" description="Xyloglucan endotransglucosylase/hydrolase" evidence="10">
    <location>
        <begin position="23"/>
        <end position="284"/>
    </location>
</feature>
<keyword evidence="10" id="KW-0732">Signal</keyword>
<sequence length="284" mass="32702">MFYSYLSLLLLFSLLASLQVKGANESKYVPFEQNYAPSWGNENVRVLNQGSEVQLTLDQHSGSGFQSLQKYASGWFSFSIKMPPKDSTAVITTFYLSSNTGNSRDEIDLEFLGGNKDLPYILQTNIYQNGQGGREQRISLWFDPTTDFHSYDLLWNEHQLVFFVDNTPIRVFKNTTSKGGHYPTLGMQIVATIWTSPWASNGTKVNWNDAPFEAHYRGFNINGCQVQNGISNQECNWSNSNYWWNEKKFWSLNPSQQRAYNNVRSKYLNYDWCTKDKGNPECQD</sequence>
<feature type="signal peptide" evidence="10">
    <location>
        <begin position="1"/>
        <end position="22"/>
    </location>
</feature>
<dbReference type="InterPro" id="IPR016455">
    <property type="entry name" value="XTH"/>
</dbReference>
<evidence type="ECO:0000256" key="9">
    <source>
        <dbReference type="PIRSR" id="PIRSR005604-1"/>
    </source>
</evidence>
<evidence type="ECO:0000256" key="7">
    <source>
        <dbReference type="ARBA" id="ARBA00023211"/>
    </source>
</evidence>
<gene>
    <name evidence="12" type="ORF">RIF29_24555</name>
</gene>
<dbReference type="PIRSF" id="PIRSF005604">
    <property type="entry name" value="XET"/>
    <property type="match status" value="1"/>
</dbReference>
<evidence type="ECO:0000256" key="5">
    <source>
        <dbReference type="ARBA" id="ARBA00022801"/>
    </source>
</evidence>
<evidence type="ECO:0000256" key="8">
    <source>
        <dbReference type="ARBA" id="ARBA00023295"/>
    </source>
</evidence>
<dbReference type="SUPFAM" id="SSF49899">
    <property type="entry name" value="Concanavalin A-like lectins/glucanases"/>
    <property type="match status" value="1"/>
</dbReference>
<evidence type="ECO:0000256" key="6">
    <source>
        <dbReference type="ARBA" id="ARBA00023157"/>
    </source>
</evidence>
<dbReference type="PANTHER" id="PTHR31062">
    <property type="entry name" value="XYLOGLUCAN ENDOTRANSGLUCOSYLASE/HYDROLASE PROTEIN 8-RELATED"/>
    <property type="match status" value="1"/>
</dbReference>
<feature type="active site" description="Proton donor" evidence="9">
    <location>
        <position position="110"/>
    </location>
</feature>
<dbReference type="EMBL" id="JAYWIO010000005">
    <property type="protein sequence ID" value="KAK7258962.1"/>
    <property type="molecule type" value="Genomic_DNA"/>
</dbReference>
<keyword evidence="13" id="KW-1185">Reference proteome</keyword>
<comment type="PTM">
    <text evidence="10">Contains at least one intrachain disulfide bond essential for its enzymatic activity.</text>
</comment>
<dbReference type="PROSITE" id="PS51762">
    <property type="entry name" value="GH16_2"/>
    <property type="match status" value="1"/>
</dbReference>
<feature type="active site" description="Nucleophile" evidence="9">
    <location>
        <position position="106"/>
    </location>
</feature>
<dbReference type="Pfam" id="PF06955">
    <property type="entry name" value="XET_C"/>
    <property type="match status" value="1"/>
</dbReference>
<comment type="function">
    <text evidence="10">Catalyzes xyloglucan endohydrolysis (XEH) and/or endotransglycosylation (XET). Cleaves and religates xyloglucan polymers, an essential constituent of the primary cell wall, and thereby participates in cell wall construction of growing tissues.</text>
</comment>
<keyword evidence="3 10" id="KW-0964">Secreted</keyword>
<evidence type="ECO:0000256" key="10">
    <source>
        <dbReference type="RuleBase" id="RU361120"/>
    </source>
</evidence>
<keyword evidence="7" id="KW-0464">Manganese</keyword>
<dbReference type="GO" id="GO:0010411">
    <property type="term" value="P:xyloglucan metabolic process"/>
    <property type="evidence" value="ECO:0007669"/>
    <property type="project" value="InterPro"/>
</dbReference>
<name>A0AAN9EJX6_CROPI</name>
<dbReference type="InterPro" id="IPR013320">
    <property type="entry name" value="ConA-like_dom_sf"/>
</dbReference>
<keyword evidence="2 10" id="KW-0052">Apoplast</keyword>
<protein>
    <recommendedName>
        <fullName evidence="10">Xyloglucan endotransglucosylase/hydrolase</fullName>
        <ecNumber evidence="10">2.4.1.207</ecNumber>
    </recommendedName>
</protein>
<organism evidence="12 13">
    <name type="scientific">Crotalaria pallida</name>
    <name type="common">Smooth rattlebox</name>
    <name type="synonym">Crotalaria striata</name>
    <dbReference type="NCBI Taxonomy" id="3830"/>
    <lineage>
        <taxon>Eukaryota</taxon>
        <taxon>Viridiplantae</taxon>
        <taxon>Streptophyta</taxon>
        <taxon>Embryophyta</taxon>
        <taxon>Tracheophyta</taxon>
        <taxon>Spermatophyta</taxon>
        <taxon>Magnoliopsida</taxon>
        <taxon>eudicotyledons</taxon>
        <taxon>Gunneridae</taxon>
        <taxon>Pentapetalae</taxon>
        <taxon>rosids</taxon>
        <taxon>fabids</taxon>
        <taxon>Fabales</taxon>
        <taxon>Fabaceae</taxon>
        <taxon>Papilionoideae</taxon>
        <taxon>50 kb inversion clade</taxon>
        <taxon>genistoids sensu lato</taxon>
        <taxon>core genistoids</taxon>
        <taxon>Crotalarieae</taxon>
        <taxon>Crotalaria</taxon>
    </lineage>
</organism>
<keyword evidence="4 10" id="KW-0808">Transferase</keyword>
<dbReference type="GO" id="GO:0004553">
    <property type="term" value="F:hydrolase activity, hydrolyzing O-glycosyl compounds"/>
    <property type="evidence" value="ECO:0007669"/>
    <property type="project" value="InterPro"/>
</dbReference>
<dbReference type="Gene3D" id="2.60.120.200">
    <property type="match status" value="1"/>
</dbReference>
<evidence type="ECO:0000256" key="4">
    <source>
        <dbReference type="ARBA" id="ARBA00022679"/>
    </source>
</evidence>
<evidence type="ECO:0000256" key="1">
    <source>
        <dbReference type="ARBA" id="ARBA00022512"/>
    </source>
</evidence>
<dbReference type="EC" id="2.4.1.207" evidence="10"/>
<dbReference type="GO" id="GO:0071555">
    <property type="term" value="P:cell wall organization"/>
    <property type="evidence" value="ECO:0007669"/>
    <property type="project" value="UniProtKB-KW"/>
</dbReference>
<reference evidence="12 13" key="1">
    <citation type="submission" date="2024-01" db="EMBL/GenBank/DDBJ databases">
        <title>The genomes of 5 underutilized Papilionoideae crops provide insights into root nodulation and disease resistanc.</title>
        <authorList>
            <person name="Yuan L."/>
        </authorList>
    </citation>
    <scope>NUCLEOTIDE SEQUENCE [LARGE SCALE GENOMIC DNA]</scope>
    <source>
        <strain evidence="12">ZHUSHIDOU_FW_LH</strain>
        <tissue evidence="12">Leaf</tissue>
    </source>
</reference>
<dbReference type="GO" id="GO:0048046">
    <property type="term" value="C:apoplast"/>
    <property type="evidence" value="ECO:0007669"/>
    <property type="project" value="UniProtKB-SubCell"/>
</dbReference>
<dbReference type="GO" id="GO:0042546">
    <property type="term" value="P:cell wall biogenesis"/>
    <property type="evidence" value="ECO:0007669"/>
    <property type="project" value="InterPro"/>
</dbReference>
<accession>A0AAN9EJX6</accession>
<evidence type="ECO:0000259" key="11">
    <source>
        <dbReference type="PROSITE" id="PS51762"/>
    </source>
</evidence>
<keyword evidence="6" id="KW-1015">Disulfide bond</keyword>
<keyword evidence="8 10" id="KW-0326">Glycosidase</keyword>
<dbReference type="AlphaFoldDB" id="A0AAN9EJX6"/>
<keyword evidence="1 10" id="KW-0134">Cell wall</keyword>
<proteinExistence type="inferred from homology"/>
<comment type="subcellular location">
    <subcellularLocation>
        <location evidence="10">Secreted</location>
        <location evidence="10">Cell wall</location>
    </subcellularLocation>
    <subcellularLocation>
        <location evidence="10">Secreted</location>
        <location evidence="10">Extracellular space</location>
        <location evidence="10">Apoplast</location>
    </subcellularLocation>
</comment>